<dbReference type="Pfam" id="PF02811">
    <property type="entry name" value="PHP"/>
    <property type="match status" value="1"/>
</dbReference>
<dbReference type="AlphaFoldDB" id="A0A0M2SZG9"/>
<keyword evidence="4 8" id="KW-0028">Amino-acid biosynthesis</keyword>
<evidence type="ECO:0000256" key="7">
    <source>
        <dbReference type="ARBA" id="ARBA00049158"/>
    </source>
</evidence>
<dbReference type="OrthoDB" id="9775255at2"/>
<gene>
    <name evidence="10" type="ORF">WQ57_09310</name>
</gene>
<dbReference type="GO" id="GO:0004401">
    <property type="term" value="F:histidinol-phosphatase activity"/>
    <property type="evidence" value="ECO:0007669"/>
    <property type="project" value="UniProtKB-UniRule"/>
</dbReference>
<evidence type="ECO:0000256" key="1">
    <source>
        <dbReference type="ARBA" id="ARBA00004970"/>
    </source>
</evidence>
<keyword evidence="6 8" id="KW-0368">Histidine biosynthesis</keyword>
<sequence length="272" mass="30551">MFRDGHVHSRFCPHGTKDSFESYIEKALSIGIKEISFTEHAPLPEGFTDPVPQSDSAMDKDHLEAYLAEVDALKRKYAGKITIHAGLEVDFIEGYESETAQFLNLAGPFLDDAVLSVHFLKDASGYDCVDYSPEHFGKMKERYGSVEAIYENYYRTLLKSIHSDLGPYKPKRIGHITLIHKFQLKYPVERAFTNELDTVLKAVKENGYELDYNGAGTAKPLCRQTYPPRDIAEKAAALGIPLIYGSDAHQAKELGQGFDRTILYETGSDMKN</sequence>
<dbReference type="PATRIC" id="fig|1408103.3.peg.2090"/>
<evidence type="ECO:0000256" key="4">
    <source>
        <dbReference type="ARBA" id="ARBA00022605"/>
    </source>
</evidence>
<evidence type="ECO:0000256" key="3">
    <source>
        <dbReference type="ARBA" id="ARBA00013085"/>
    </source>
</evidence>
<dbReference type="InterPro" id="IPR010140">
    <property type="entry name" value="Histidinol_P_phosphatase_HisJ"/>
</dbReference>
<evidence type="ECO:0000256" key="6">
    <source>
        <dbReference type="ARBA" id="ARBA00023102"/>
    </source>
</evidence>
<protein>
    <recommendedName>
        <fullName evidence="3 8">Histidinol-phosphatase</fullName>
        <shortName evidence="8">HolPase</shortName>
        <ecNumber evidence="3 8">3.1.3.15</ecNumber>
    </recommendedName>
</protein>
<proteinExistence type="inferred from homology"/>
<dbReference type="Proteomes" id="UP000034166">
    <property type="component" value="Unassembled WGS sequence"/>
</dbReference>
<dbReference type="InterPro" id="IPR004013">
    <property type="entry name" value="PHP_dom"/>
</dbReference>
<dbReference type="SUPFAM" id="SSF89550">
    <property type="entry name" value="PHP domain-like"/>
    <property type="match status" value="1"/>
</dbReference>
<dbReference type="GO" id="GO:0000105">
    <property type="term" value="P:L-histidine biosynthetic process"/>
    <property type="evidence" value="ECO:0007669"/>
    <property type="project" value="UniProtKB-UniRule"/>
</dbReference>
<comment type="pathway">
    <text evidence="1 8">Amino-acid biosynthesis; L-histidine biosynthesis; L-histidine from 5-phospho-alpha-D-ribose 1-diphosphate: step 8/9.</text>
</comment>
<accession>A0A0M2SZG9</accession>
<comment type="similarity">
    <text evidence="2 8">Belongs to the PHP hydrolase family. HisK subfamily.</text>
</comment>
<reference evidence="10 11" key="1">
    <citation type="submission" date="2015-04" db="EMBL/GenBank/DDBJ databases">
        <title>Taxonomic description and genome sequence of Bacillus campisalis sp. nov., a novel member of the genus Bacillus isolated from solar saltern.</title>
        <authorList>
            <person name="Mathan Kumar R."/>
            <person name="Kaur G."/>
            <person name="Kumar A."/>
            <person name="Singh N.K."/>
            <person name="Kaur N."/>
            <person name="Kumar N."/>
            <person name="Mayilraj S."/>
        </authorList>
    </citation>
    <scope>NUCLEOTIDE SEQUENCE [LARGE SCALE GENOMIC DNA]</scope>
    <source>
        <strain evidence="10 11">SA2-6</strain>
    </source>
</reference>
<dbReference type="GO" id="GO:0005737">
    <property type="term" value="C:cytoplasm"/>
    <property type="evidence" value="ECO:0007669"/>
    <property type="project" value="TreeGrafter"/>
</dbReference>
<dbReference type="NCBIfam" id="NF005996">
    <property type="entry name" value="PRK08123.1"/>
    <property type="match status" value="1"/>
</dbReference>
<evidence type="ECO:0000313" key="10">
    <source>
        <dbReference type="EMBL" id="KKK38377.1"/>
    </source>
</evidence>
<dbReference type="EC" id="3.1.3.15" evidence="3 8"/>
<dbReference type="NCBIfam" id="TIGR01856">
    <property type="entry name" value="hisJ_fam"/>
    <property type="match status" value="1"/>
</dbReference>
<dbReference type="PANTHER" id="PTHR21039">
    <property type="entry name" value="HISTIDINOL PHOSPHATASE-RELATED"/>
    <property type="match status" value="1"/>
</dbReference>
<dbReference type="UniPathway" id="UPA00031">
    <property type="reaction ID" value="UER00013"/>
</dbReference>
<name>A0A0M2SZG9_9BACI</name>
<evidence type="ECO:0000259" key="9">
    <source>
        <dbReference type="Pfam" id="PF02811"/>
    </source>
</evidence>
<keyword evidence="11" id="KW-1185">Reference proteome</keyword>
<feature type="domain" description="PHP" evidence="9">
    <location>
        <begin position="4"/>
        <end position="213"/>
    </location>
</feature>
<dbReference type="Gene3D" id="3.20.20.140">
    <property type="entry name" value="Metal-dependent hydrolases"/>
    <property type="match status" value="1"/>
</dbReference>
<evidence type="ECO:0000256" key="2">
    <source>
        <dbReference type="ARBA" id="ARBA00009152"/>
    </source>
</evidence>
<organism evidence="10 11">
    <name type="scientific">Mesobacillus campisalis</name>
    <dbReference type="NCBI Taxonomy" id="1408103"/>
    <lineage>
        <taxon>Bacteria</taxon>
        <taxon>Bacillati</taxon>
        <taxon>Bacillota</taxon>
        <taxon>Bacilli</taxon>
        <taxon>Bacillales</taxon>
        <taxon>Bacillaceae</taxon>
        <taxon>Mesobacillus</taxon>
    </lineage>
</organism>
<comment type="catalytic activity">
    <reaction evidence="7 8">
        <text>L-histidinol phosphate + H2O = L-histidinol + phosphate</text>
        <dbReference type="Rhea" id="RHEA:14465"/>
        <dbReference type="ChEBI" id="CHEBI:15377"/>
        <dbReference type="ChEBI" id="CHEBI:43474"/>
        <dbReference type="ChEBI" id="CHEBI:57699"/>
        <dbReference type="ChEBI" id="CHEBI:57980"/>
        <dbReference type="EC" id="3.1.3.15"/>
    </reaction>
</comment>
<dbReference type="EMBL" id="LAYY01000008">
    <property type="protein sequence ID" value="KKK38377.1"/>
    <property type="molecule type" value="Genomic_DNA"/>
</dbReference>
<dbReference type="RefSeq" id="WP_046523482.1">
    <property type="nucleotide sequence ID" value="NZ_LAYY01000008.1"/>
</dbReference>
<evidence type="ECO:0000256" key="5">
    <source>
        <dbReference type="ARBA" id="ARBA00022801"/>
    </source>
</evidence>
<comment type="caution">
    <text evidence="10">The sequence shown here is derived from an EMBL/GenBank/DDBJ whole genome shotgun (WGS) entry which is preliminary data.</text>
</comment>
<dbReference type="CDD" id="cd12110">
    <property type="entry name" value="PHP_HisPPase_Hisj_like"/>
    <property type="match status" value="1"/>
</dbReference>
<dbReference type="PANTHER" id="PTHR21039:SF0">
    <property type="entry name" value="HISTIDINOL-PHOSPHATASE"/>
    <property type="match status" value="1"/>
</dbReference>
<evidence type="ECO:0000313" key="11">
    <source>
        <dbReference type="Proteomes" id="UP000034166"/>
    </source>
</evidence>
<keyword evidence="5 8" id="KW-0378">Hydrolase</keyword>
<evidence type="ECO:0000256" key="8">
    <source>
        <dbReference type="RuleBase" id="RU366003"/>
    </source>
</evidence>
<dbReference type="InterPro" id="IPR016195">
    <property type="entry name" value="Pol/histidinol_Pase-like"/>
</dbReference>